<feature type="compositionally biased region" description="Basic and acidic residues" evidence="1">
    <location>
        <begin position="102"/>
        <end position="128"/>
    </location>
</feature>
<feature type="domain" description="At2g35280-like TPR" evidence="2">
    <location>
        <begin position="194"/>
        <end position="261"/>
    </location>
</feature>
<dbReference type="Proteomes" id="UP000712600">
    <property type="component" value="Unassembled WGS sequence"/>
</dbReference>
<comment type="caution">
    <text evidence="3">The sequence shown here is derived from an EMBL/GenBank/DDBJ whole genome shotgun (WGS) entry which is preliminary data.</text>
</comment>
<dbReference type="AlphaFoldDB" id="A0A8S9N2M9"/>
<evidence type="ECO:0000256" key="1">
    <source>
        <dbReference type="SAM" id="MobiDB-lite"/>
    </source>
</evidence>
<dbReference type="EMBL" id="QGKX02002183">
    <property type="protein sequence ID" value="KAF3487922.1"/>
    <property type="molecule type" value="Genomic_DNA"/>
</dbReference>
<feature type="region of interest" description="Disordered" evidence="1">
    <location>
        <begin position="68"/>
        <end position="128"/>
    </location>
</feature>
<organism evidence="3 4">
    <name type="scientific">Brassica cretica</name>
    <name type="common">Mustard</name>
    <dbReference type="NCBI Taxonomy" id="69181"/>
    <lineage>
        <taxon>Eukaryota</taxon>
        <taxon>Viridiplantae</taxon>
        <taxon>Streptophyta</taxon>
        <taxon>Embryophyta</taxon>
        <taxon>Tracheophyta</taxon>
        <taxon>Spermatophyta</taxon>
        <taxon>Magnoliopsida</taxon>
        <taxon>eudicotyledons</taxon>
        <taxon>Gunneridae</taxon>
        <taxon>Pentapetalae</taxon>
        <taxon>rosids</taxon>
        <taxon>malvids</taxon>
        <taxon>Brassicales</taxon>
        <taxon>Brassicaceae</taxon>
        <taxon>Brassiceae</taxon>
        <taxon>Brassica</taxon>
    </lineage>
</organism>
<dbReference type="InterPro" id="IPR057136">
    <property type="entry name" value="At2g35280_TPR_dom"/>
</dbReference>
<evidence type="ECO:0000259" key="2">
    <source>
        <dbReference type="Pfam" id="PF23310"/>
    </source>
</evidence>
<dbReference type="InterPro" id="IPR040338">
    <property type="entry name" value="At1g67623-like"/>
</dbReference>
<accession>A0A8S9N2M9</accession>
<dbReference type="PANTHER" id="PTHR33784">
    <property type="entry name" value="OS05G0482100 PROTEIN"/>
    <property type="match status" value="1"/>
</dbReference>
<protein>
    <recommendedName>
        <fullName evidence="2">At2g35280-like TPR domain-containing protein</fullName>
    </recommendedName>
</protein>
<feature type="region of interest" description="Disordered" evidence="1">
    <location>
        <begin position="28"/>
        <end position="49"/>
    </location>
</feature>
<reference evidence="3" key="1">
    <citation type="submission" date="2019-12" db="EMBL/GenBank/DDBJ databases">
        <title>Genome sequencing and annotation of Brassica cretica.</title>
        <authorList>
            <person name="Studholme D.J."/>
            <person name="Sarris P."/>
        </authorList>
    </citation>
    <scope>NUCLEOTIDE SEQUENCE</scope>
    <source>
        <strain evidence="3">PFS-109/04</strain>
        <tissue evidence="3">Leaf</tissue>
    </source>
</reference>
<proteinExistence type="predicted"/>
<name>A0A8S9N2M9_BRACR</name>
<gene>
    <name evidence="3" type="ORF">F2Q69_00053887</name>
</gene>
<dbReference type="PANTHER" id="PTHR33784:SF37">
    <property type="entry name" value="F-BOX DOMAIN-CONTAINING PROTEIN"/>
    <property type="match status" value="1"/>
</dbReference>
<dbReference type="Pfam" id="PF23310">
    <property type="entry name" value="TPR_27"/>
    <property type="match status" value="1"/>
</dbReference>
<evidence type="ECO:0000313" key="4">
    <source>
        <dbReference type="Proteomes" id="UP000712600"/>
    </source>
</evidence>
<sequence length="369" mass="42877">MMIISKRGNCCREVVSVRDVIIGRAEDGSEVPQRRHEVAPKHLSERPSWSDPVKSLAIFIPLEAQSDLPRATHRGRSHLTPLSERPPKATPRGRSRLYGETTRSEARSDLSERPTEVAPEGRSDLSERHAEFRRDMENLNLDSLPPTMLDQILSKVATNNIRDFGSARVAFPGFNAIGREDYFYRSTNLIFLNNWIEEVNAVRIFRLRCYHLGNPKVIYLRGMYELFIFHLVDEGREKIHLAGERGCLLAKYVDGMMNLAFSIDDRGLVHNYPGFTREHVDRMSHMITSWKLSGHWDYDKTEMFLSQLERIDANFSYACWCYKIEEPVFVVFIDGSRTKWRCDHCFWQYAAWSFCNEIHLTARDWPIGD</sequence>
<feature type="compositionally biased region" description="Basic and acidic residues" evidence="1">
    <location>
        <begin position="28"/>
        <end position="45"/>
    </location>
</feature>
<evidence type="ECO:0000313" key="3">
    <source>
        <dbReference type="EMBL" id="KAF3487922.1"/>
    </source>
</evidence>